<dbReference type="InterPro" id="IPR001375">
    <property type="entry name" value="Peptidase_S9_cat"/>
</dbReference>
<gene>
    <name evidence="4" type="ORF">ATEIFO6365_0001104700</name>
</gene>
<dbReference type="VEuPathDB" id="FungiDB:ATEG_01822"/>
<dbReference type="InterPro" id="IPR049492">
    <property type="entry name" value="BD-FAE-like_dom"/>
</dbReference>
<dbReference type="InterPro" id="IPR050300">
    <property type="entry name" value="GDXG_lipolytic_enzyme"/>
</dbReference>
<feature type="domain" description="BD-FAE-like" evidence="3">
    <location>
        <begin position="51"/>
        <end position="193"/>
    </location>
</feature>
<dbReference type="Gene3D" id="3.40.50.1820">
    <property type="entry name" value="alpha/beta hydrolase"/>
    <property type="match status" value="1"/>
</dbReference>
<dbReference type="Pfam" id="PF00326">
    <property type="entry name" value="Peptidase_S9"/>
    <property type="match status" value="1"/>
</dbReference>
<evidence type="ECO:0000259" key="3">
    <source>
        <dbReference type="Pfam" id="PF20434"/>
    </source>
</evidence>
<dbReference type="PANTHER" id="PTHR48081:SF3">
    <property type="entry name" value="ALPHA_BETA HYDROLASE FOLD-3 DOMAIN-CONTAINING PROTEIN"/>
    <property type="match status" value="1"/>
</dbReference>
<reference evidence="4 5" key="1">
    <citation type="submission" date="2020-01" db="EMBL/GenBank/DDBJ databases">
        <title>Aspergillus terreus IFO 6365 whole genome shotgun sequence.</title>
        <authorList>
            <person name="Kanamasa S."/>
            <person name="Takahashi H."/>
        </authorList>
    </citation>
    <scope>NUCLEOTIDE SEQUENCE [LARGE SCALE GENOMIC DNA]</scope>
    <source>
        <strain evidence="4 5">IFO 6365</strain>
    </source>
</reference>
<dbReference type="InterPro" id="IPR029058">
    <property type="entry name" value="AB_hydrolase_fold"/>
</dbReference>
<keyword evidence="1 4" id="KW-0378">Hydrolase</keyword>
<organism evidence="4 5">
    <name type="scientific">Aspergillus terreus</name>
    <dbReference type="NCBI Taxonomy" id="33178"/>
    <lineage>
        <taxon>Eukaryota</taxon>
        <taxon>Fungi</taxon>
        <taxon>Dikarya</taxon>
        <taxon>Ascomycota</taxon>
        <taxon>Pezizomycotina</taxon>
        <taxon>Eurotiomycetes</taxon>
        <taxon>Eurotiomycetidae</taxon>
        <taxon>Eurotiales</taxon>
        <taxon>Aspergillaceae</taxon>
        <taxon>Aspergillus</taxon>
        <taxon>Aspergillus subgen. Circumdati</taxon>
    </lineage>
</organism>
<dbReference type="OrthoDB" id="19653at2759"/>
<sequence>MASTTPLTVQYKEVNGSKITTDIYLPPVSPESTSYPVCACPFTSSCWAILTHIVINIHGGAFMLGHSRMVSMPQIDDCLARRWIVVAPNHRLCPQVNILDGPIADCRDLLQWIYSGQLDAYLQSQNKPHRVDHQRVMAFGTSSGGTLALSLVHPSPHSTIERKSRYSLQEQGYDVPQPPAAILDFYGPVHFTDPFWTSPLPHIKSKLPPFADSFLQRIYAEHPVPTSSAISLEGQSERSSGAAPDFTRPRDAFAFTQIANGTVLAACFPGRDVREIDPVERVGSTFPPTFIVHGAEDRMVPVRLSWRLLEVLRGCGVRCGMVEVPGEDHTFAMGMEVGSRTWEVQRRGFDFLEEVISDRS</sequence>
<evidence type="ECO:0000259" key="2">
    <source>
        <dbReference type="Pfam" id="PF00326"/>
    </source>
</evidence>
<comment type="caution">
    <text evidence="4">The sequence shown here is derived from an EMBL/GenBank/DDBJ whole genome shotgun (WGS) entry which is preliminary data.</text>
</comment>
<dbReference type="GO" id="GO:0008236">
    <property type="term" value="F:serine-type peptidase activity"/>
    <property type="evidence" value="ECO:0007669"/>
    <property type="project" value="InterPro"/>
</dbReference>
<evidence type="ECO:0000313" key="4">
    <source>
        <dbReference type="EMBL" id="GFF12823.1"/>
    </source>
</evidence>
<dbReference type="SUPFAM" id="SSF53474">
    <property type="entry name" value="alpha/beta-Hydrolases"/>
    <property type="match status" value="1"/>
</dbReference>
<accession>A0A5M3YP35</accession>
<keyword evidence="5" id="KW-1185">Reference proteome</keyword>
<feature type="domain" description="Peptidase S9 prolyl oligopeptidase catalytic" evidence="2">
    <location>
        <begin position="274"/>
        <end position="356"/>
    </location>
</feature>
<dbReference type="Proteomes" id="UP000452235">
    <property type="component" value="Unassembled WGS sequence"/>
</dbReference>
<protein>
    <submittedName>
        <fullName evidence="4">Alpha/beta-hydrolase</fullName>
    </submittedName>
</protein>
<evidence type="ECO:0000313" key="5">
    <source>
        <dbReference type="Proteomes" id="UP000452235"/>
    </source>
</evidence>
<dbReference type="GO" id="GO:0006508">
    <property type="term" value="P:proteolysis"/>
    <property type="evidence" value="ECO:0007669"/>
    <property type="project" value="InterPro"/>
</dbReference>
<dbReference type="Pfam" id="PF20434">
    <property type="entry name" value="BD-FAE"/>
    <property type="match status" value="1"/>
</dbReference>
<proteinExistence type="predicted"/>
<name>A0A5M3YP35_ASPTE</name>
<dbReference type="PANTHER" id="PTHR48081">
    <property type="entry name" value="AB HYDROLASE SUPERFAMILY PROTEIN C4A8.06C"/>
    <property type="match status" value="1"/>
</dbReference>
<evidence type="ECO:0000256" key="1">
    <source>
        <dbReference type="ARBA" id="ARBA00022801"/>
    </source>
</evidence>
<dbReference type="AlphaFoldDB" id="A0A5M3YP35"/>
<dbReference type="EMBL" id="BLJY01000001">
    <property type="protein sequence ID" value="GFF12823.1"/>
    <property type="molecule type" value="Genomic_DNA"/>
</dbReference>